<evidence type="ECO:0000256" key="1">
    <source>
        <dbReference type="SAM" id="MobiDB-lite"/>
    </source>
</evidence>
<reference evidence="3 4" key="1">
    <citation type="submission" date="2017-05" db="EMBL/GenBank/DDBJ databases">
        <authorList>
            <person name="Varghese N."/>
            <person name="Submissions S."/>
        </authorList>
    </citation>
    <scope>NUCLEOTIDE SEQUENCE [LARGE SCALE GENOMIC DNA]</scope>
    <source>
        <strain evidence="3 4">DSM 45139</strain>
    </source>
</reference>
<feature type="chain" id="PRO_5045777931" evidence="2">
    <location>
        <begin position="27"/>
        <end position="447"/>
    </location>
</feature>
<keyword evidence="4" id="KW-1185">Reference proteome</keyword>
<dbReference type="PROSITE" id="PS51318">
    <property type="entry name" value="TAT"/>
    <property type="match status" value="1"/>
</dbReference>
<sequence length="447" mass="47329">MNPMNRRGFLGVLGATAAATTLTACAGAGAGAGAGGDTSGESGGTASGGDTGTITFWSNHPGDSKSLETDIIAAFESENPGLKVNLVDGGKNYEEVAQKFNAALTGGELPDVVVVSDVTWFNFALNRQITPLNDLFTEAGVDTADYVDALLGDYVLEGDNFGVPFARSTPLFYYNKEVWRAAGLPDRGPENWTEFAEWAPRLQDAIGDGKHAIAMYDGSNYMDWTGQNIIWDFDGAFSRDWTPTFTDDGTIRGMEYIKKLDDDGFLVVSADSIVEFGSGLAACALASTGSLATAETNAGFEFGTAFLPGAAEKNSCPTGGAGVAIPAGISDERKLNAMKFIDFLTNTQSTATFAQGTGYMPVRKSAREAQEIKAYLSETPQAVTAIDQLAHTRPQDNARVLVPNGGRRIGGAFDRVLGGADIRETMQQVQDETAQIIETQIQPKLNG</sequence>
<keyword evidence="2" id="KW-0732">Signal</keyword>
<dbReference type="CDD" id="cd14748">
    <property type="entry name" value="PBP2_UgpB"/>
    <property type="match status" value="1"/>
</dbReference>
<feature type="region of interest" description="Disordered" evidence="1">
    <location>
        <begin position="30"/>
        <end position="53"/>
    </location>
</feature>
<dbReference type="SUPFAM" id="SSF53850">
    <property type="entry name" value="Periplasmic binding protein-like II"/>
    <property type="match status" value="1"/>
</dbReference>
<feature type="signal peptide" evidence="2">
    <location>
        <begin position="1"/>
        <end position="26"/>
    </location>
</feature>
<organism evidence="3 4">
    <name type="scientific">Dietzia kunjamensis subsp. schimae</name>
    <dbReference type="NCBI Taxonomy" id="498198"/>
    <lineage>
        <taxon>Bacteria</taxon>
        <taxon>Bacillati</taxon>
        <taxon>Actinomycetota</taxon>
        <taxon>Actinomycetes</taxon>
        <taxon>Mycobacteriales</taxon>
        <taxon>Dietziaceae</taxon>
        <taxon>Dietzia</taxon>
    </lineage>
</organism>
<name>A0ABY1N5Y2_9ACTN</name>
<accession>A0ABY1N5Y2</accession>
<gene>
    <name evidence="3" type="ORF">SAMN06265174_11523</name>
</gene>
<dbReference type="Proteomes" id="UP000315460">
    <property type="component" value="Unassembled WGS sequence"/>
</dbReference>
<evidence type="ECO:0000313" key="3">
    <source>
        <dbReference type="EMBL" id="SMO92558.1"/>
    </source>
</evidence>
<dbReference type="PANTHER" id="PTHR43649:SF30">
    <property type="entry name" value="ABC TRANSPORTER SUBSTRATE-BINDING PROTEIN"/>
    <property type="match status" value="1"/>
</dbReference>
<proteinExistence type="predicted"/>
<dbReference type="InterPro" id="IPR006311">
    <property type="entry name" value="TAT_signal"/>
</dbReference>
<dbReference type="Pfam" id="PF13416">
    <property type="entry name" value="SBP_bac_8"/>
    <property type="match status" value="1"/>
</dbReference>
<dbReference type="Gene3D" id="3.40.190.10">
    <property type="entry name" value="Periplasmic binding protein-like II"/>
    <property type="match status" value="1"/>
</dbReference>
<dbReference type="EMBL" id="FXTG01000015">
    <property type="protein sequence ID" value="SMO92558.1"/>
    <property type="molecule type" value="Genomic_DNA"/>
</dbReference>
<dbReference type="InterPro" id="IPR006059">
    <property type="entry name" value="SBP"/>
</dbReference>
<dbReference type="PROSITE" id="PS51257">
    <property type="entry name" value="PROKAR_LIPOPROTEIN"/>
    <property type="match status" value="1"/>
</dbReference>
<protein>
    <submittedName>
        <fullName evidence="3">Sn-glycerol 3-phosphate transport system substrate-binding protein</fullName>
    </submittedName>
</protein>
<dbReference type="RefSeq" id="WP_154831092.1">
    <property type="nucleotide sequence ID" value="NZ_BAAAQH010000012.1"/>
</dbReference>
<evidence type="ECO:0000313" key="4">
    <source>
        <dbReference type="Proteomes" id="UP000315460"/>
    </source>
</evidence>
<evidence type="ECO:0000256" key="2">
    <source>
        <dbReference type="SAM" id="SignalP"/>
    </source>
</evidence>
<comment type="caution">
    <text evidence="3">The sequence shown here is derived from an EMBL/GenBank/DDBJ whole genome shotgun (WGS) entry which is preliminary data.</text>
</comment>
<feature type="compositionally biased region" description="Gly residues" evidence="1">
    <location>
        <begin position="30"/>
        <end position="51"/>
    </location>
</feature>
<dbReference type="InterPro" id="IPR050490">
    <property type="entry name" value="Bact_solute-bd_prot1"/>
</dbReference>
<dbReference type="PANTHER" id="PTHR43649">
    <property type="entry name" value="ARABINOSE-BINDING PROTEIN-RELATED"/>
    <property type="match status" value="1"/>
</dbReference>